<evidence type="ECO:0000313" key="3">
    <source>
        <dbReference type="Proteomes" id="UP001428290"/>
    </source>
</evidence>
<organism evidence="2 3">
    <name type="scientific">Herpetosiphon gulosus</name>
    <dbReference type="NCBI Taxonomy" id="1973496"/>
    <lineage>
        <taxon>Bacteria</taxon>
        <taxon>Bacillati</taxon>
        <taxon>Chloroflexota</taxon>
        <taxon>Chloroflexia</taxon>
        <taxon>Herpetosiphonales</taxon>
        <taxon>Herpetosiphonaceae</taxon>
        <taxon>Herpetosiphon</taxon>
    </lineage>
</organism>
<gene>
    <name evidence="2" type="ORF">Hgul01_03430</name>
</gene>
<comment type="caution">
    <text evidence="2">The sequence shown here is derived from an EMBL/GenBank/DDBJ whole genome shotgun (WGS) entry which is preliminary data.</text>
</comment>
<keyword evidence="1" id="KW-0472">Membrane</keyword>
<reference evidence="2 3" key="1">
    <citation type="submission" date="2024-02" db="EMBL/GenBank/DDBJ databases">
        <title>Herpetosiphon gulosus NBRC 112829.</title>
        <authorList>
            <person name="Ichikawa N."/>
            <person name="Katano-Makiyama Y."/>
            <person name="Hidaka K."/>
        </authorList>
    </citation>
    <scope>NUCLEOTIDE SEQUENCE [LARGE SCALE GENOMIC DNA]</scope>
    <source>
        <strain evidence="2 3">NBRC 112829</strain>
    </source>
</reference>
<keyword evidence="1" id="KW-1133">Transmembrane helix</keyword>
<evidence type="ECO:0000256" key="1">
    <source>
        <dbReference type="SAM" id="Phobius"/>
    </source>
</evidence>
<evidence type="ECO:0000313" key="2">
    <source>
        <dbReference type="EMBL" id="GAA5529618.1"/>
    </source>
</evidence>
<sequence length="97" mass="10886">MGTKDGLYKKISISIGFILIITTLLYTLSSFKSHILVMIFSFSLSFIVLGKSIKSSLIWGLLFLIIGTFINNIYNVFIVVILINGLISLKKIKNNKK</sequence>
<protein>
    <submittedName>
        <fullName evidence="2">Uncharacterized protein</fullName>
    </submittedName>
</protein>
<keyword evidence="1" id="KW-0812">Transmembrane</keyword>
<proteinExistence type="predicted"/>
<name>A0ABP9X465_9CHLR</name>
<dbReference type="RefSeq" id="WP_345723222.1">
    <property type="nucleotide sequence ID" value="NZ_BAABRU010000012.1"/>
</dbReference>
<accession>A0ABP9X465</accession>
<dbReference type="Proteomes" id="UP001428290">
    <property type="component" value="Unassembled WGS sequence"/>
</dbReference>
<dbReference type="EMBL" id="BAABRU010000012">
    <property type="protein sequence ID" value="GAA5529618.1"/>
    <property type="molecule type" value="Genomic_DNA"/>
</dbReference>
<feature type="transmembrane region" description="Helical" evidence="1">
    <location>
        <begin position="59"/>
        <end position="87"/>
    </location>
</feature>
<feature type="transmembrane region" description="Helical" evidence="1">
    <location>
        <begin position="35"/>
        <end position="53"/>
    </location>
</feature>
<feature type="transmembrane region" description="Helical" evidence="1">
    <location>
        <begin position="6"/>
        <end position="28"/>
    </location>
</feature>
<keyword evidence="3" id="KW-1185">Reference proteome</keyword>